<dbReference type="CDD" id="cd00077">
    <property type="entry name" value="HDc"/>
    <property type="match status" value="1"/>
</dbReference>
<accession>A0A4R2IGV5</accession>
<proteinExistence type="predicted"/>
<feature type="domain" description="HD/PDEase" evidence="1">
    <location>
        <begin position="64"/>
        <end position="153"/>
    </location>
</feature>
<dbReference type="Pfam" id="PF01966">
    <property type="entry name" value="HD"/>
    <property type="match status" value="1"/>
</dbReference>
<reference evidence="2 3" key="1">
    <citation type="journal article" date="2015" name="Stand. Genomic Sci.">
        <title>Genomic Encyclopedia of Bacterial and Archaeal Type Strains, Phase III: the genomes of soil and plant-associated and newly described type strains.</title>
        <authorList>
            <person name="Whitman W.B."/>
            <person name="Woyke T."/>
            <person name="Klenk H.P."/>
            <person name="Zhou Y."/>
            <person name="Lilburn T.G."/>
            <person name="Beck B.J."/>
            <person name="De Vos P."/>
            <person name="Vandamme P."/>
            <person name="Eisen J.A."/>
            <person name="Garrity G."/>
            <person name="Hugenholtz P."/>
            <person name="Kyrpides N.C."/>
        </authorList>
    </citation>
    <scope>NUCLEOTIDE SEQUENCE [LARGE SCALE GENOMIC DNA]</scope>
    <source>
        <strain evidence="2 3">VKM Ac-2541</strain>
    </source>
</reference>
<name>A0A4R2IGV5_9ACTN</name>
<dbReference type="SUPFAM" id="SSF109604">
    <property type="entry name" value="HD-domain/PDEase-like"/>
    <property type="match status" value="1"/>
</dbReference>
<dbReference type="InterPro" id="IPR006674">
    <property type="entry name" value="HD_domain"/>
</dbReference>
<dbReference type="AlphaFoldDB" id="A0A4R2IGV5"/>
<evidence type="ECO:0000259" key="1">
    <source>
        <dbReference type="SMART" id="SM00471"/>
    </source>
</evidence>
<dbReference type="RefSeq" id="WP_132154394.1">
    <property type="nucleotide sequence ID" value="NZ_SLWR01000011.1"/>
</dbReference>
<protein>
    <submittedName>
        <fullName evidence="2">HD domain-containing protein</fullName>
    </submittedName>
</protein>
<evidence type="ECO:0000313" key="2">
    <source>
        <dbReference type="EMBL" id="TCO44081.1"/>
    </source>
</evidence>
<sequence>MRGELDLAAKLRFARQAVVAQVGGLPSVLRAWLTDGPGRPLFEDREPPDTAVTREVLELARSSYDEPLLGHCLRTWLWAGLFAARDGVKPNEELLYIACLLHDIALTDRFRPVEAGCFAVEGGEIARTTLQSLGAPYADEVASAIAAHMDVRSPRAPVAHLLHAGARLDVAGTRAADLPRQTIREVVAQHPRDGFPHCFATLMRREAAERPNSRAALLWHLGMRLPLNHNPLDRS</sequence>
<evidence type="ECO:0000313" key="3">
    <source>
        <dbReference type="Proteomes" id="UP000295573"/>
    </source>
</evidence>
<comment type="caution">
    <text evidence="2">The sequence shown here is derived from an EMBL/GenBank/DDBJ whole genome shotgun (WGS) entry which is preliminary data.</text>
</comment>
<dbReference type="PANTHER" id="PTHR35569">
    <property type="entry name" value="CYANAMIDE HYDRATASE DDI2-RELATED"/>
    <property type="match status" value="1"/>
</dbReference>
<dbReference type="PANTHER" id="PTHR35569:SF1">
    <property type="entry name" value="CYANAMIDE HYDRATASE DDI2-RELATED"/>
    <property type="match status" value="1"/>
</dbReference>
<dbReference type="SMART" id="SM00471">
    <property type="entry name" value="HDc"/>
    <property type="match status" value="1"/>
</dbReference>
<dbReference type="Gene3D" id="1.10.3210.10">
    <property type="entry name" value="Hypothetical protein af1432"/>
    <property type="match status" value="1"/>
</dbReference>
<dbReference type="OrthoDB" id="8478129at2"/>
<dbReference type="Proteomes" id="UP000295573">
    <property type="component" value="Unassembled WGS sequence"/>
</dbReference>
<organism evidence="2 3">
    <name type="scientific">Kribbella antiqua</name>
    <dbReference type="NCBI Taxonomy" id="2512217"/>
    <lineage>
        <taxon>Bacteria</taxon>
        <taxon>Bacillati</taxon>
        <taxon>Actinomycetota</taxon>
        <taxon>Actinomycetes</taxon>
        <taxon>Propionibacteriales</taxon>
        <taxon>Kribbellaceae</taxon>
        <taxon>Kribbella</taxon>
    </lineage>
</organism>
<gene>
    <name evidence="2" type="ORF">EV646_111274</name>
</gene>
<dbReference type="EMBL" id="SLWR01000011">
    <property type="protein sequence ID" value="TCO44081.1"/>
    <property type="molecule type" value="Genomic_DNA"/>
</dbReference>
<keyword evidence="3" id="KW-1185">Reference proteome</keyword>
<dbReference type="InterPro" id="IPR003607">
    <property type="entry name" value="HD/PDEase_dom"/>
</dbReference>